<name>A0A8S5NZY7_9CAUD</name>
<reference evidence="1" key="1">
    <citation type="journal article" date="2021" name="Proc. Natl. Acad. Sci. U.S.A.">
        <title>A Catalog of Tens of Thousands of Viruses from Human Metagenomes Reveals Hidden Associations with Chronic Diseases.</title>
        <authorList>
            <person name="Tisza M.J."/>
            <person name="Buck C.B."/>
        </authorList>
    </citation>
    <scope>NUCLEOTIDE SEQUENCE</scope>
    <source>
        <strain evidence="1">CtLnO19</strain>
    </source>
</reference>
<accession>A0A8S5NZY7</accession>
<proteinExistence type="predicted"/>
<protein>
    <submittedName>
        <fullName evidence="1">Uncharacterized protein</fullName>
    </submittedName>
</protein>
<dbReference type="EMBL" id="BK015301">
    <property type="protein sequence ID" value="DAE00399.1"/>
    <property type="molecule type" value="Genomic_DNA"/>
</dbReference>
<sequence length="32" mass="3743">MNVLFLSSIRVELNIYLTLNNCFSNFLFCRGT</sequence>
<evidence type="ECO:0000313" key="1">
    <source>
        <dbReference type="EMBL" id="DAE00399.1"/>
    </source>
</evidence>
<organism evidence="1">
    <name type="scientific">Myoviridae sp. ctLnO19</name>
    <dbReference type="NCBI Taxonomy" id="2825085"/>
    <lineage>
        <taxon>Viruses</taxon>
        <taxon>Duplodnaviria</taxon>
        <taxon>Heunggongvirae</taxon>
        <taxon>Uroviricota</taxon>
        <taxon>Caudoviricetes</taxon>
    </lineage>
</organism>